<dbReference type="PANTHER" id="PTHR36966:SF1">
    <property type="entry name" value="REP-ASSOCIATED TYROSINE TRANSPOSASE"/>
    <property type="match status" value="1"/>
</dbReference>
<evidence type="ECO:0000313" key="3">
    <source>
        <dbReference type="EMBL" id="RNL69246.1"/>
    </source>
</evidence>
<comment type="caution">
    <text evidence="3">The sequence shown here is derived from an EMBL/GenBank/DDBJ whole genome shotgun (WGS) entry which is preliminary data.</text>
</comment>
<organism evidence="3 4">
    <name type="scientific">Sinomicrobium pectinilyticum</name>
    <dbReference type="NCBI Taxonomy" id="1084421"/>
    <lineage>
        <taxon>Bacteria</taxon>
        <taxon>Pseudomonadati</taxon>
        <taxon>Bacteroidota</taxon>
        <taxon>Flavobacteriia</taxon>
        <taxon>Flavobacteriales</taxon>
        <taxon>Flavobacteriaceae</taxon>
        <taxon>Sinomicrobium</taxon>
    </lineage>
</organism>
<gene>
    <name evidence="3" type="ORF">ED312_22470</name>
</gene>
<evidence type="ECO:0000256" key="1">
    <source>
        <dbReference type="SAM" id="MobiDB-lite"/>
    </source>
</evidence>
<keyword evidence="4" id="KW-1185">Reference proteome</keyword>
<name>A0A3N0D1A5_SINP1</name>
<sequence>MHGRASQPGSRASQPGGHNRNKTTKMKYKGKYNTGSSRLKKWNYAGKGTYFITMVTQNRRCIFGSIENGMMQDNEWGKITRREWYRSFEIRKEISMDAFVLMPNHLHAVITIIPPAVTKEKAVTSPEVRAKASPAFIRKPKSLSSFVAGYKSSVTTQINNWIDRNISPMLFPELKKYNKENRLWQPNYHDHIVRTPYEYHRILRYIENNPKKWEEDRLYDKYHLSV</sequence>
<dbReference type="InterPro" id="IPR002686">
    <property type="entry name" value="Transposase_17"/>
</dbReference>
<dbReference type="PANTHER" id="PTHR36966">
    <property type="entry name" value="REP-ASSOCIATED TYROSINE TRANSPOSASE"/>
    <property type="match status" value="1"/>
</dbReference>
<dbReference type="GO" id="GO:0043565">
    <property type="term" value="F:sequence-specific DNA binding"/>
    <property type="evidence" value="ECO:0007669"/>
    <property type="project" value="TreeGrafter"/>
</dbReference>
<accession>A0A3N0D1A5</accession>
<evidence type="ECO:0000313" key="4">
    <source>
        <dbReference type="Proteomes" id="UP000267469"/>
    </source>
</evidence>
<dbReference type="SUPFAM" id="SSF143422">
    <property type="entry name" value="Transposase IS200-like"/>
    <property type="match status" value="1"/>
</dbReference>
<dbReference type="Proteomes" id="UP000267469">
    <property type="component" value="Unassembled WGS sequence"/>
</dbReference>
<feature type="region of interest" description="Disordered" evidence="1">
    <location>
        <begin position="1"/>
        <end position="30"/>
    </location>
</feature>
<dbReference type="InterPro" id="IPR036515">
    <property type="entry name" value="Transposase_17_sf"/>
</dbReference>
<dbReference type="AlphaFoldDB" id="A0A3N0D1A5"/>
<dbReference type="SMART" id="SM01321">
    <property type="entry name" value="Y1_Tnp"/>
    <property type="match status" value="1"/>
</dbReference>
<feature type="compositionally biased region" description="Basic residues" evidence="1">
    <location>
        <begin position="19"/>
        <end position="30"/>
    </location>
</feature>
<evidence type="ECO:0000259" key="2">
    <source>
        <dbReference type="SMART" id="SM01321"/>
    </source>
</evidence>
<dbReference type="InterPro" id="IPR052715">
    <property type="entry name" value="RAYT_transposase"/>
</dbReference>
<dbReference type="EMBL" id="RJTM01000182">
    <property type="protein sequence ID" value="RNL69246.1"/>
    <property type="molecule type" value="Genomic_DNA"/>
</dbReference>
<protein>
    <recommendedName>
        <fullName evidence="2">Transposase IS200-like domain-containing protein</fullName>
    </recommendedName>
</protein>
<feature type="domain" description="Transposase IS200-like" evidence="2">
    <location>
        <begin position="45"/>
        <end position="209"/>
    </location>
</feature>
<dbReference type="Gene3D" id="3.30.70.1290">
    <property type="entry name" value="Transposase IS200-like"/>
    <property type="match status" value="1"/>
</dbReference>
<proteinExistence type="predicted"/>
<reference evidence="3 4" key="1">
    <citation type="submission" date="2018-10" db="EMBL/GenBank/DDBJ databases">
        <title>Sinomicrobium pectinilyticum sp. nov., a pectinase-producing bacterium isolated from alkaline and saline soil, and emended description of the genus Sinomicrobium.</title>
        <authorList>
            <person name="Cheng B."/>
            <person name="Li C."/>
            <person name="Lai Q."/>
            <person name="Du M."/>
            <person name="Shao Z."/>
            <person name="Xu P."/>
            <person name="Yang C."/>
        </authorList>
    </citation>
    <scope>NUCLEOTIDE SEQUENCE [LARGE SCALE GENOMIC DNA]</scope>
    <source>
        <strain evidence="3 4">5DNS001</strain>
    </source>
</reference>
<dbReference type="GO" id="GO:0004803">
    <property type="term" value="F:transposase activity"/>
    <property type="evidence" value="ECO:0007669"/>
    <property type="project" value="InterPro"/>
</dbReference>
<dbReference type="GO" id="GO:0006313">
    <property type="term" value="P:DNA transposition"/>
    <property type="evidence" value="ECO:0007669"/>
    <property type="project" value="InterPro"/>
</dbReference>